<dbReference type="SUPFAM" id="SSF50494">
    <property type="entry name" value="Trypsin-like serine proteases"/>
    <property type="match status" value="1"/>
</dbReference>
<keyword evidence="3" id="KW-0812">Transmembrane</keyword>
<comment type="caution">
    <text evidence="5">The sequence shown here is derived from an EMBL/GenBank/DDBJ whole genome shotgun (WGS) entry which is preliminary data.</text>
</comment>
<dbReference type="SMART" id="SM00020">
    <property type="entry name" value="Tryp_SPc"/>
    <property type="match status" value="1"/>
</dbReference>
<keyword evidence="6" id="KW-1185">Reference proteome</keyword>
<dbReference type="PRINTS" id="PR00722">
    <property type="entry name" value="CHYMOTRYPSIN"/>
</dbReference>
<feature type="transmembrane region" description="Helical" evidence="3">
    <location>
        <begin position="12"/>
        <end position="30"/>
    </location>
</feature>
<dbReference type="PANTHER" id="PTHR24276">
    <property type="entry name" value="POLYSERASE-RELATED"/>
    <property type="match status" value="1"/>
</dbReference>
<protein>
    <recommendedName>
        <fullName evidence="4">Peptidase S1 domain-containing protein</fullName>
    </recommendedName>
</protein>
<keyword evidence="3" id="KW-1133">Transmembrane helix</keyword>
<evidence type="ECO:0000313" key="6">
    <source>
        <dbReference type="Proteomes" id="UP000245609"/>
    </source>
</evidence>
<evidence type="ECO:0000259" key="4">
    <source>
        <dbReference type="PROSITE" id="PS50240"/>
    </source>
</evidence>
<reference evidence="5 6" key="1">
    <citation type="journal article" date="2018" name="MBio">
        <title>Comparative Genomics Reveals the Core Gene Toolbox for the Fungus-Insect Symbiosis.</title>
        <authorList>
            <person name="Wang Y."/>
            <person name="Stata M."/>
            <person name="Wang W."/>
            <person name="Stajich J.E."/>
            <person name="White M.M."/>
            <person name="Moncalvo J.M."/>
        </authorList>
    </citation>
    <scope>NUCLEOTIDE SEQUENCE [LARGE SCALE GENOMIC DNA]</scope>
    <source>
        <strain evidence="5 6">SC-DP-2</strain>
    </source>
</reference>
<proteinExistence type="inferred from homology"/>
<dbReference type="AlphaFoldDB" id="A0A2T9YD43"/>
<sequence>MRDIKIFKLSAAFVVGICVIANLVALLITIKNYTPLENKNVSSESARIIGGVSSKSNEFPFAAVVKISHEKFIYTCGSTILSDKFLVTAAHCVYIQSQKIRPNNTRIGLGSRNIKEVKVLEPLRFHVHPKYIADKNVTIFTFSCVQKKKLKESLTFGPGLQTAKIDLRKIEENTEVTALGWGITSNESTLPSQELMETSLFIQKPQECSKVRPNFTSNNLDYICAANGVQGKDTCYGDSGAPIIRTQKPLNAYSVLGLTSYGDIIGNVDMLKKPKCADPKGFGFYTHIGYYIYFISNVTGIPFETLALDSAAENSQIITEFDTETKADVLS</sequence>
<evidence type="ECO:0000256" key="3">
    <source>
        <dbReference type="SAM" id="Phobius"/>
    </source>
</evidence>
<dbReference type="PROSITE" id="PS00134">
    <property type="entry name" value="TRYPSIN_HIS"/>
    <property type="match status" value="1"/>
</dbReference>
<dbReference type="Pfam" id="PF00089">
    <property type="entry name" value="Trypsin"/>
    <property type="match status" value="1"/>
</dbReference>
<keyword evidence="2" id="KW-1015">Disulfide bond</keyword>
<dbReference type="GO" id="GO:0004252">
    <property type="term" value="F:serine-type endopeptidase activity"/>
    <property type="evidence" value="ECO:0007669"/>
    <property type="project" value="InterPro"/>
</dbReference>
<dbReference type="Gene3D" id="2.40.10.10">
    <property type="entry name" value="Trypsin-like serine proteases"/>
    <property type="match status" value="1"/>
</dbReference>
<dbReference type="PANTHER" id="PTHR24276:SF91">
    <property type="entry name" value="AT26814P-RELATED"/>
    <property type="match status" value="1"/>
</dbReference>
<dbReference type="InterPro" id="IPR018114">
    <property type="entry name" value="TRYPSIN_HIS"/>
</dbReference>
<organism evidence="5 6">
    <name type="scientific">Smittium megazygosporum</name>
    <dbReference type="NCBI Taxonomy" id="133381"/>
    <lineage>
        <taxon>Eukaryota</taxon>
        <taxon>Fungi</taxon>
        <taxon>Fungi incertae sedis</taxon>
        <taxon>Zoopagomycota</taxon>
        <taxon>Kickxellomycotina</taxon>
        <taxon>Harpellomycetes</taxon>
        <taxon>Harpellales</taxon>
        <taxon>Legeriomycetaceae</taxon>
        <taxon>Smittium</taxon>
    </lineage>
</organism>
<dbReference type="PROSITE" id="PS50240">
    <property type="entry name" value="TRYPSIN_DOM"/>
    <property type="match status" value="1"/>
</dbReference>
<dbReference type="InterPro" id="IPR009003">
    <property type="entry name" value="Peptidase_S1_PA"/>
</dbReference>
<dbReference type="OrthoDB" id="6380398at2759"/>
<dbReference type="STRING" id="133381.A0A2T9YD43"/>
<dbReference type="GO" id="GO:0006508">
    <property type="term" value="P:proteolysis"/>
    <property type="evidence" value="ECO:0007669"/>
    <property type="project" value="InterPro"/>
</dbReference>
<name>A0A2T9YD43_9FUNG</name>
<evidence type="ECO:0000256" key="2">
    <source>
        <dbReference type="ARBA" id="ARBA00023157"/>
    </source>
</evidence>
<evidence type="ECO:0000256" key="1">
    <source>
        <dbReference type="ARBA" id="ARBA00007664"/>
    </source>
</evidence>
<keyword evidence="3" id="KW-0472">Membrane</keyword>
<dbReference type="InterPro" id="IPR001254">
    <property type="entry name" value="Trypsin_dom"/>
</dbReference>
<evidence type="ECO:0000313" key="5">
    <source>
        <dbReference type="EMBL" id="PVU90260.1"/>
    </source>
</evidence>
<feature type="domain" description="Peptidase S1" evidence="4">
    <location>
        <begin position="48"/>
        <end position="300"/>
    </location>
</feature>
<dbReference type="InterPro" id="IPR043504">
    <property type="entry name" value="Peptidase_S1_PA_chymotrypsin"/>
</dbReference>
<comment type="similarity">
    <text evidence="1">Belongs to the peptidase S1 family.</text>
</comment>
<dbReference type="Proteomes" id="UP000245609">
    <property type="component" value="Unassembled WGS sequence"/>
</dbReference>
<accession>A0A2T9YD43</accession>
<dbReference type="InterPro" id="IPR050430">
    <property type="entry name" value="Peptidase_S1"/>
</dbReference>
<dbReference type="EMBL" id="MBFS01002974">
    <property type="protein sequence ID" value="PVU90260.1"/>
    <property type="molecule type" value="Genomic_DNA"/>
</dbReference>
<gene>
    <name evidence="5" type="ORF">BB560_006218</name>
</gene>
<dbReference type="CDD" id="cd00190">
    <property type="entry name" value="Tryp_SPc"/>
    <property type="match status" value="1"/>
</dbReference>
<dbReference type="InterPro" id="IPR001314">
    <property type="entry name" value="Peptidase_S1A"/>
</dbReference>